<sequence length="627" mass="68590">MTPIVLCVDDEPEVLEAYRVFLNAKYFMVTAGDGRAALSILEKLGPVAVIVSDLNMPGLSGVKLLATVRERYPDTVRILATGQTELAHAVQAVNDGHVFRFLTKPLTNATFTAAVAAAVDQYQLIVSDRRRTESALQASEERYRQLFEANPHSMWVSDAADRRFLAVNDTAVRQYGYTREQFLTRTVASVEALEGHAVPRGVGRVLRRHRMANGIVHDMEVADNPIEFAGRKAYLTLALDVTAQVLVEESLRLRDRAVGAATQGIVITDALHPDNPIIYVSPGFVRLTGYSSAEVVGRNCRFLQGPDTAPEALSQIRNAIRAVRPCTVEVLNYRKDRTPFWNELSFSPVHDDAGRLTNFVAVQSDATGRHALEQQLRQAQKLESIGQLAAGMAHEINTPIQYIGDNTAFLGEAFQSLAEQLSRGRDVPADGSDLKEMLEEVPLAIAQTLEGVRHVSRLVKAMREFAHPGTEEKVAVDLNAVLETVIAVARGEWKYHADLKTDFSLDLPPVRGLPGELNQVFINLVVNAAHAIGSTGRPEKGTITLSTRRDGDDVEARVTDTGCGIAREIRGRVFDPFFTTKPIGQGTGQGLALAHAVVVNRHGGTIGFESEIGRGTTFVVRLPAWKN</sequence>
<dbReference type="InterPro" id="IPR035965">
    <property type="entry name" value="PAS-like_dom_sf"/>
</dbReference>
<dbReference type="RefSeq" id="WP_149111514.1">
    <property type="nucleotide sequence ID" value="NZ_CP042425.1"/>
</dbReference>
<dbReference type="PROSITE" id="PS50110">
    <property type="entry name" value="RESPONSE_REGULATORY"/>
    <property type="match status" value="1"/>
</dbReference>
<dbReference type="InterPro" id="IPR001789">
    <property type="entry name" value="Sig_transdc_resp-reg_receiver"/>
</dbReference>
<dbReference type="InterPro" id="IPR001610">
    <property type="entry name" value="PAC"/>
</dbReference>
<evidence type="ECO:0000256" key="7">
    <source>
        <dbReference type="ARBA" id="ARBA00022840"/>
    </source>
</evidence>
<dbReference type="Proteomes" id="UP000324974">
    <property type="component" value="Chromosome"/>
</dbReference>
<dbReference type="Pfam" id="PF13188">
    <property type="entry name" value="PAS_8"/>
    <property type="match status" value="1"/>
</dbReference>
<dbReference type="InterPro" id="IPR000700">
    <property type="entry name" value="PAS-assoc_C"/>
</dbReference>
<dbReference type="PANTHER" id="PTHR43065:SF46">
    <property type="entry name" value="C4-DICARBOXYLATE TRANSPORT SENSOR PROTEIN DCTB"/>
    <property type="match status" value="1"/>
</dbReference>
<comment type="catalytic activity">
    <reaction evidence="1">
        <text>ATP + protein L-histidine = ADP + protein N-phospho-L-histidine.</text>
        <dbReference type="EC" id="2.7.13.3"/>
    </reaction>
</comment>
<dbReference type="EC" id="2.7.13.3" evidence="2"/>
<dbReference type="InterPro" id="IPR003594">
    <property type="entry name" value="HATPase_dom"/>
</dbReference>
<dbReference type="Gene3D" id="3.30.450.20">
    <property type="entry name" value="PAS domain"/>
    <property type="match status" value="2"/>
</dbReference>
<keyword evidence="5" id="KW-0547">Nucleotide-binding</keyword>
<dbReference type="Pfam" id="PF00072">
    <property type="entry name" value="Response_reg"/>
    <property type="match status" value="1"/>
</dbReference>
<dbReference type="PANTHER" id="PTHR43065">
    <property type="entry name" value="SENSOR HISTIDINE KINASE"/>
    <property type="match status" value="1"/>
</dbReference>
<feature type="modified residue" description="4-aspartylphosphate" evidence="9">
    <location>
        <position position="53"/>
    </location>
</feature>
<evidence type="ECO:0000256" key="3">
    <source>
        <dbReference type="ARBA" id="ARBA00022553"/>
    </source>
</evidence>
<protein>
    <recommendedName>
        <fullName evidence="2">histidine kinase</fullName>
        <ecNumber evidence="2">2.7.13.3</ecNumber>
    </recommendedName>
</protein>
<dbReference type="SMART" id="SM00387">
    <property type="entry name" value="HATPase_c"/>
    <property type="match status" value="1"/>
</dbReference>
<dbReference type="KEGG" id="lrs:PX52LOC_03809"/>
<dbReference type="InterPro" id="IPR000014">
    <property type="entry name" value="PAS"/>
</dbReference>
<dbReference type="Gene3D" id="3.40.50.2300">
    <property type="match status" value="1"/>
</dbReference>
<dbReference type="InterPro" id="IPR036890">
    <property type="entry name" value="HATPase_C_sf"/>
</dbReference>
<dbReference type="Gene3D" id="1.10.287.130">
    <property type="match status" value="1"/>
</dbReference>
<dbReference type="InterPro" id="IPR004358">
    <property type="entry name" value="Sig_transdc_His_kin-like_C"/>
</dbReference>
<dbReference type="PRINTS" id="PR00344">
    <property type="entry name" value="BCTRLSENSOR"/>
</dbReference>
<keyword evidence="15" id="KW-1185">Reference proteome</keyword>
<dbReference type="CDD" id="cd00130">
    <property type="entry name" value="PAS"/>
    <property type="match status" value="1"/>
</dbReference>
<dbReference type="Pfam" id="PF13426">
    <property type="entry name" value="PAS_9"/>
    <property type="match status" value="1"/>
</dbReference>
<dbReference type="NCBIfam" id="TIGR00229">
    <property type="entry name" value="sensory_box"/>
    <property type="match status" value="2"/>
</dbReference>
<dbReference type="SMART" id="SM00448">
    <property type="entry name" value="REC"/>
    <property type="match status" value="1"/>
</dbReference>
<keyword evidence="4" id="KW-0808">Transferase</keyword>
<dbReference type="PROSITE" id="PS50112">
    <property type="entry name" value="PAS"/>
    <property type="match status" value="2"/>
</dbReference>
<evidence type="ECO:0000259" key="13">
    <source>
        <dbReference type="PROSITE" id="PS50113"/>
    </source>
</evidence>
<name>A0A5C1AFT0_9BACT</name>
<feature type="domain" description="PAC" evidence="13">
    <location>
        <begin position="326"/>
        <end position="378"/>
    </location>
</feature>
<feature type="domain" description="Response regulatory" evidence="11">
    <location>
        <begin position="4"/>
        <end position="119"/>
    </location>
</feature>
<dbReference type="InterPro" id="IPR036097">
    <property type="entry name" value="HisK_dim/P_sf"/>
</dbReference>
<dbReference type="InterPro" id="IPR003661">
    <property type="entry name" value="HisK_dim/P_dom"/>
</dbReference>
<evidence type="ECO:0000259" key="12">
    <source>
        <dbReference type="PROSITE" id="PS50112"/>
    </source>
</evidence>
<dbReference type="PROSITE" id="PS50113">
    <property type="entry name" value="PAC"/>
    <property type="match status" value="1"/>
</dbReference>
<gene>
    <name evidence="14" type="ORF">PX52LOC_03809</name>
</gene>
<feature type="domain" description="Histidine kinase" evidence="10">
    <location>
        <begin position="391"/>
        <end position="626"/>
    </location>
</feature>
<dbReference type="AlphaFoldDB" id="A0A5C1AFT0"/>
<dbReference type="EMBL" id="CP042425">
    <property type="protein sequence ID" value="QEL16836.1"/>
    <property type="molecule type" value="Genomic_DNA"/>
</dbReference>
<evidence type="ECO:0000256" key="6">
    <source>
        <dbReference type="ARBA" id="ARBA00022777"/>
    </source>
</evidence>
<dbReference type="OrthoDB" id="260274at2"/>
<feature type="domain" description="PAS" evidence="12">
    <location>
        <begin position="250"/>
        <end position="323"/>
    </location>
</feature>
<dbReference type="SUPFAM" id="SSF55785">
    <property type="entry name" value="PYP-like sensor domain (PAS domain)"/>
    <property type="match status" value="2"/>
</dbReference>
<proteinExistence type="predicted"/>
<dbReference type="SUPFAM" id="SSF52172">
    <property type="entry name" value="CheY-like"/>
    <property type="match status" value="1"/>
</dbReference>
<accession>A0A5C1AFT0</accession>
<dbReference type="Pfam" id="PF02518">
    <property type="entry name" value="HATPase_c"/>
    <property type="match status" value="1"/>
</dbReference>
<evidence type="ECO:0000259" key="10">
    <source>
        <dbReference type="PROSITE" id="PS50109"/>
    </source>
</evidence>
<dbReference type="PROSITE" id="PS50109">
    <property type="entry name" value="HIS_KIN"/>
    <property type="match status" value="1"/>
</dbReference>
<feature type="domain" description="PAS" evidence="12">
    <location>
        <begin position="139"/>
        <end position="186"/>
    </location>
</feature>
<evidence type="ECO:0000256" key="5">
    <source>
        <dbReference type="ARBA" id="ARBA00022741"/>
    </source>
</evidence>
<keyword evidence="7" id="KW-0067">ATP-binding</keyword>
<dbReference type="SUPFAM" id="SSF55874">
    <property type="entry name" value="ATPase domain of HSP90 chaperone/DNA topoisomerase II/histidine kinase"/>
    <property type="match status" value="1"/>
</dbReference>
<keyword evidence="8" id="KW-0902">Two-component regulatory system</keyword>
<dbReference type="GO" id="GO:0000155">
    <property type="term" value="F:phosphorelay sensor kinase activity"/>
    <property type="evidence" value="ECO:0007669"/>
    <property type="project" value="InterPro"/>
</dbReference>
<evidence type="ECO:0000259" key="11">
    <source>
        <dbReference type="PROSITE" id="PS50110"/>
    </source>
</evidence>
<dbReference type="InterPro" id="IPR005467">
    <property type="entry name" value="His_kinase_dom"/>
</dbReference>
<dbReference type="CDD" id="cd17569">
    <property type="entry name" value="REC_HupR-like"/>
    <property type="match status" value="1"/>
</dbReference>
<dbReference type="SUPFAM" id="SSF47384">
    <property type="entry name" value="Homodimeric domain of signal transducing histidine kinase"/>
    <property type="match status" value="1"/>
</dbReference>
<evidence type="ECO:0000313" key="15">
    <source>
        <dbReference type="Proteomes" id="UP000324974"/>
    </source>
</evidence>
<keyword evidence="6" id="KW-0418">Kinase</keyword>
<dbReference type="InterPro" id="IPR011006">
    <property type="entry name" value="CheY-like_superfamily"/>
</dbReference>
<evidence type="ECO:0000256" key="9">
    <source>
        <dbReference type="PROSITE-ProRule" id="PRU00169"/>
    </source>
</evidence>
<evidence type="ECO:0000256" key="1">
    <source>
        <dbReference type="ARBA" id="ARBA00000085"/>
    </source>
</evidence>
<reference evidence="15" key="1">
    <citation type="submission" date="2019-08" db="EMBL/GenBank/DDBJ databases">
        <title>Limnoglobus roseus gen. nov., sp. nov., a novel freshwater planctomycete with a giant genome from the family Gemmataceae.</title>
        <authorList>
            <person name="Kulichevskaya I.S."/>
            <person name="Naumoff D.G."/>
            <person name="Miroshnikov K."/>
            <person name="Ivanova A."/>
            <person name="Philippov D.A."/>
            <person name="Hakobyan A."/>
            <person name="Rijpstra I.C."/>
            <person name="Sinninghe Damste J.S."/>
            <person name="Liesack W."/>
            <person name="Dedysh S.N."/>
        </authorList>
    </citation>
    <scope>NUCLEOTIDE SEQUENCE [LARGE SCALE GENOMIC DNA]</scope>
    <source>
        <strain evidence="15">PX52</strain>
    </source>
</reference>
<evidence type="ECO:0000256" key="8">
    <source>
        <dbReference type="ARBA" id="ARBA00023012"/>
    </source>
</evidence>
<keyword evidence="3 9" id="KW-0597">Phosphoprotein</keyword>
<evidence type="ECO:0000313" key="14">
    <source>
        <dbReference type="EMBL" id="QEL16836.1"/>
    </source>
</evidence>
<dbReference type="GO" id="GO:0005524">
    <property type="term" value="F:ATP binding"/>
    <property type="evidence" value="ECO:0007669"/>
    <property type="project" value="UniProtKB-KW"/>
</dbReference>
<dbReference type="SMART" id="SM00091">
    <property type="entry name" value="PAS"/>
    <property type="match status" value="2"/>
</dbReference>
<evidence type="ECO:0000256" key="2">
    <source>
        <dbReference type="ARBA" id="ARBA00012438"/>
    </source>
</evidence>
<dbReference type="SMART" id="SM00086">
    <property type="entry name" value="PAC"/>
    <property type="match status" value="1"/>
</dbReference>
<dbReference type="CDD" id="cd00082">
    <property type="entry name" value="HisKA"/>
    <property type="match status" value="1"/>
</dbReference>
<dbReference type="Gene3D" id="3.30.565.10">
    <property type="entry name" value="Histidine kinase-like ATPase, C-terminal domain"/>
    <property type="match status" value="1"/>
</dbReference>
<evidence type="ECO:0000256" key="4">
    <source>
        <dbReference type="ARBA" id="ARBA00022679"/>
    </source>
</evidence>
<organism evidence="14 15">
    <name type="scientific">Limnoglobus roseus</name>
    <dbReference type="NCBI Taxonomy" id="2598579"/>
    <lineage>
        <taxon>Bacteria</taxon>
        <taxon>Pseudomonadati</taxon>
        <taxon>Planctomycetota</taxon>
        <taxon>Planctomycetia</taxon>
        <taxon>Gemmatales</taxon>
        <taxon>Gemmataceae</taxon>
        <taxon>Limnoglobus</taxon>
    </lineage>
</organism>